<gene>
    <name evidence="2" type="ORF">CLV73_1785</name>
</gene>
<dbReference type="PROSITE" id="PS50005">
    <property type="entry name" value="TPR"/>
    <property type="match status" value="1"/>
</dbReference>
<dbReference type="InterPro" id="IPR019734">
    <property type="entry name" value="TPR_rpt"/>
</dbReference>
<dbReference type="Pfam" id="PF14559">
    <property type="entry name" value="TPR_19"/>
    <property type="match status" value="1"/>
</dbReference>
<dbReference type="SMART" id="SM00028">
    <property type="entry name" value="TPR"/>
    <property type="match status" value="3"/>
</dbReference>
<feature type="repeat" description="TPR" evidence="1">
    <location>
        <begin position="17"/>
        <end position="50"/>
    </location>
</feature>
<dbReference type="AlphaFoldDB" id="A0A2M9CA78"/>
<reference evidence="2 3" key="1">
    <citation type="submission" date="2017-11" db="EMBL/GenBank/DDBJ databases">
        <title>Genomic Encyclopedia of Archaeal and Bacterial Type Strains, Phase II (KMG-II): From Individual Species to Whole Genera.</title>
        <authorList>
            <person name="Goeker M."/>
        </authorList>
    </citation>
    <scope>NUCLEOTIDE SEQUENCE [LARGE SCALE GENOMIC DNA]</scope>
    <source>
        <strain evidence="2 3">DSM 27617</strain>
    </source>
</reference>
<proteinExistence type="predicted"/>
<organism evidence="2 3">
    <name type="scientific">Chryseobacterium geocarposphaerae</name>
    <dbReference type="NCBI Taxonomy" id="1416776"/>
    <lineage>
        <taxon>Bacteria</taxon>
        <taxon>Pseudomonadati</taxon>
        <taxon>Bacteroidota</taxon>
        <taxon>Flavobacteriia</taxon>
        <taxon>Flavobacteriales</taxon>
        <taxon>Weeksellaceae</taxon>
        <taxon>Chryseobacterium group</taxon>
        <taxon>Chryseobacterium</taxon>
    </lineage>
</organism>
<dbReference type="RefSeq" id="WP_157798766.1">
    <property type="nucleotide sequence ID" value="NZ_PGFD01000001.1"/>
</dbReference>
<comment type="caution">
    <text evidence="2">The sequence shown here is derived from an EMBL/GenBank/DDBJ whole genome shotgun (WGS) entry which is preliminary data.</text>
</comment>
<dbReference type="InterPro" id="IPR011990">
    <property type="entry name" value="TPR-like_helical_dom_sf"/>
</dbReference>
<evidence type="ECO:0000313" key="2">
    <source>
        <dbReference type="EMBL" id="PJJ67766.1"/>
    </source>
</evidence>
<dbReference type="SUPFAM" id="SSF48452">
    <property type="entry name" value="TPR-like"/>
    <property type="match status" value="1"/>
</dbReference>
<keyword evidence="3" id="KW-1185">Reference proteome</keyword>
<evidence type="ECO:0000256" key="1">
    <source>
        <dbReference type="PROSITE-ProRule" id="PRU00339"/>
    </source>
</evidence>
<dbReference type="EMBL" id="PGFD01000001">
    <property type="protein sequence ID" value="PJJ67766.1"/>
    <property type="molecule type" value="Genomic_DNA"/>
</dbReference>
<protein>
    <submittedName>
        <fullName evidence="2">Tetratricopeptide repeat protein</fullName>
    </submittedName>
</protein>
<dbReference type="OrthoDB" id="1253210at2"/>
<dbReference type="Gene3D" id="1.25.40.10">
    <property type="entry name" value="Tetratricopeptide repeat domain"/>
    <property type="match status" value="1"/>
</dbReference>
<evidence type="ECO:0000313" key="3">
    <source>
        <dbReference type="Proteomes" id="UP000228740"/>
    </source>
</evidence>
<sequence>MKKIFLLLVFYSGMSFSQNYLDNGNVLISENKFSEAENVFREGLKHEPDNLIFKSQLALTLIKQNKNDQAEKVIVEVLKKDPSFPAALWYGGINNFSKKKSDFRKAISYFEKSYNLIDKHSKQYFAVNFYLGKSYQNLLYTEGLSYDEVDRMIETYKKYIELQPDAENIINVKSFVEKIENNRPGRNVEKWVITTNPNVVEVIKKELNGK</sequence>
<dbReference type="Proteomes" id="UP000228740">
    <property type="component" value="Unassembled WGS sequence"/>
</dbReference>
<accession>A0A2M9CA78</accession>
<keyword evidence="1" id="KW-0802">TPR repeat</keyword>
<name>A0A2M9CA78_9FLAO</name>